<feature type="domain" description="Aminoglycoside phosphotransferase" evidence="1">
    <location>
        <begin position="1"/>
        <end position="157"/>
    </location>
</feature>
<gene>
    <name evidence="2" type="ORF">ACFL27_15780</name>
</gene>
<sequence>FYVMERVRGIILRKDLPKGMTLSPGEATSLCHNLIDVMIELHAIDYQKIGLENLGKPEGYIRRQVEGWSKRYRDARTDDAPDFKMVMDWLKEKMPADTASHAIIHNDFKFDNVVLNPEHPLEIIGVLDWEMATVGDPFMDLGSSLAYWINRDDPQDLHMIRLMPTTIEGMLARQELVDLYLSKSGRALESFDYYYCFGLFRLAVIAQQIYYRYYHGQTKDQRFKMLIFAVKILEQTALKVIDKAGL</sequence>
<dbReference type="CDD" id="cd05154">
    <property type="entry name" value="ACAD10_11_N-like"/>
    <property type="match status" value="1"/>
</dbReference>
<evidence type="ECO:0000313" key="2">
    <source>
        <dbReference type="EMBL" id="MFC1851650.1"/>
    </source>
</evidence>
<dbReference type="InterPro" id="IPR052898">
    <property type="entry name" value="ACAD10-like"/>
</dbReference>
<proteinExistence type="predicted"/>
<dbReference type="PANTHER" id="PTHR47829:SF1">
    <property type="entry name" value="HAD FAMILY PHOSPHATASE"/>
    <property type="match status" value="1"/>
</dbReference>
<dbReference type="SUPFAM" id="SSF56112">
    <property type="entry name" value="Protein kinase-like (PK-like)"/>
    <property type="match status" value="1"/>
</dbReference>
<dbReference type="Pfam" id="PF01636">
    <property type="entry name" value="APH"/>
    <property type="match status" value="1"/>
</dbReference>
<accession>A0ABV6YZM9</accession>
<keyword evidence="3" id="KW-1185">Reference proteome</keyword>
<comment type="caution">
    <text evidence="2">The sequence shown here is derived from an EMBL/GenBank/DDBJ whole genome shotgun (WGS) entry which is preliminary data.</text>
</comment>
<feature type="non-terminal residue" evidence="2">
    <location>
        <position position="1"/>
    </location>
</feature>
<dbReference type="Gene3D" id="3.90.1200.10">
    <property type="match status" value="1"/>
</dbReference>
<evidence type="ECO:0000259" key="1">
    <source>
        <dbReference type="Pfam" id="PF01636"/>
    </source>
</evidence>
<dbReference type="Proteomes" id="UP001594351">
    <property type="component" value="Unassembled WGS sequence"/>
</dbReference>
<organism evidence="2 3">
    <name type="scientific">candidate division CSSED10-310 bacterium</name>
    <dbReference type="NCBI Taxonomy" id="2855610"/>
    <lineage>
        <taxon>Bacteria</taxon>
        <taxon>Bacteria division CSSED10-310</taxon>
    </lineage>
</organism>
<reference evidence="2 3" key="1">
    <citation type="submission" date="2024-09" db="EMBL/GenBank/DDBJ databases">
        <title>Laminarin stimulates single cell rates of sulfate reduction while oxygen inhibits transcriptomic activity in coastal marine sediment.</title>
        <authorList>
            <person name="Lindsay M."/>
            <person name="Orcutt B."/>
            <person name="Emerson D."/>
            <person name="Stepanauskas R."/>
            <person name="D'Angelo T."/>
        </authorList>
    </citation>
    <scope>NUCLEOTIDE SEQUENCE [LARGE SCALE GENOMIC DNA]</scope>
    <source>
        <strain evidence="2">SAG AM-311-K15</strain>
    </source>
</reference>
<dbReference type="PANTHER" id="PTHR47829">
    <property type="entry name" value="HYDROLASE, PUTATIVE (AFU_ORTHOLOGUE AFUA_1G12880)-RELATED"/>
    <property type="match status" value="1"/>
</dbReference>
<dbReference type="InterPro" id="IPR041726">
    <property type="entry name" value="ACAD10_11_N"/>
</dbReference>
<dbReference type="InterPro" id="IPR002575">
    <property type="entry name" value="Aminoglycoside_PTrfase"/>
</dbReference>
<protein>
    <submittedName>
        <fullName evidence="2">Phosphotransferase family protein</fullName>
    </submittedName>
</protein>
<dbReference type="InterPro" id="IPR011009">
    <property type="entry name" value="Kinase-like_dom_sf"/>
</dbReference>
<name>A0ABV6YZM9_UNCC1</name>
<evidence type="ECO:0000313" key="3">
    <source>
        <dbReference type="Proteomes" id="UP001594351"/>
    </source>
</evidence>
<dbReference type="EMBL" id="JBHPBY010000212">
    <property type="protein sequence ID" value="MFC1851650.1"/>
    <property type="molecule type" value="Genomic_DNA"/>
</dbReference>